<dbReference type="AlphaFoldDB" id="A0A0E9TTE4"/>
<sequence length="21" mass="2435">MLIFNMCSKNLCSQAVKYGKR</sequence>
<reference evidence="1" key="1">
    <citation type="submission" date="2014-11" db="EMBL/GenBank/DDBJ databases">
        <authorList>
            <person name="Amaro Gonzalez C."/>
        </authorList>
    </citation>
    <scope>NUCLEOTIDE SEQUENCE</scope>
</reference>
<accession>A0A0E9TTE4</accession>
<organism evidence="1">
    <name type="scientific">Anguilla anguilla</name>
    <name type="common">European freshwater eel</name>
    <name type="synonym">Muraena anguilla</name>
    <dbReference type="NCBI Taxonomy" id="7936"/>
    <lineage>
        <taxon>Eukaryota</taxon>
        <taxon>Metazoa</taxon>
        <taxon>Chordata</taxon>
        <taxon>Craniata</taxon>
        <taxon>Vertebrata</taxon>
        <taxon>Euteleostomi</taxon>
        <taxon>Actinopterygii</taxon>
        <taxon>Neopterygii</taxon>
        <taxon>Teleostei</taxon>
        <taxon>Anguilliformes</taxon>
        <taxon>Anguillidae</taxon>
        <taxon>Anguilla</taxon>
    </lineage>
</organism>
<proteinExistence type="predicted"/>
<dbReference type="EMBL" id="GBXM01052564">
    <property type="protein sequence ID" value="JAH56013.1"/>
    <property type="molecule type" value="Transcribed_RNA"/>
</dbReference>
<reference evidence="1" key="2">
    <citation type="journal article" date="2015" name="Fish Shellfish Immunol.">
        <title>Early steps in the European eel (Anguilla anguilla)-Vibrio vulnificus interaction in the gills: Role of the RtxA13 toxin.</title>
        <authorList>
            <person name="Callol A."/>
            <person name="Pajuelo D."/>
            <person name="Ebbesson L."/>
            <person name="Teles M."/>
            <person name="MacKenzie S."/>
            <person name="Amaro C."/>
        </authorList>
    </citation>
    <scope>NUCLEOTIDE SEQUENCE</scope>
</reference>
<name>A0A0E9TTE4_ANGAN</name>
<evidence type="ECO:0000313" key="1">
    <source>
        <dbReference type="EMBL" id="JAH56013.1"/>
    </source>
</evidence>
<protein>
    <submittedName>
        <fullName evidence="1">Uncharacterized protein</fullName>
    </submittedName>
</protein>